<evidence type="ECO:0000256" key="2">
    <source>
        <dbReference type="ARBA" id="ARBA00022741"/>
    </source>
</evidence>
<dbReference type="InterPro" id="IPR011761">
    <property type="entry name" value="ATP-grasp"/>
</dbReference>
<dbReference type="InterPro" id="IPR016185">
    <property type="entry name" value="PreATP-grasp_dom_sf"/>
</dbReference>
<keyword evidence="3 5" id="KW-0067">ATP-binding</keyword>
<evidence type="ECO:0000256" key="1">
    <source>
        <dbReference type="ARBA" id="ARBA00022598"/>
    </source>
</evidence>
<dbReference type="SUPFAM" id="SSF52440">
    <property type="entry name" value="PreATP-grasp domain"/>
    <property type="match status" value="1"/>
</dbReference>
<evidence type="ECO:0000313" key="9">
    <source>
        <dbReference type="Proteomes" id="UP001153148"/>
    </source>
</evidence>
<dbReference type="Gene3D" id="3.30.470.20">
    <property type="entry name" value="ATP-grasp fold, B domain"/>
    <property type="match status" value="1"/>
</dbReference>
<proteinExistence type="predicted"/>
<feature type="domain" description="Biotin carboxylation" evidence="7">
    <location>
        <begin position="1"/>
        <end position="213"/>
    </location>
</feature>
<dbReference type="Proteomes" id="UP001153148">
    <property type="component" value="Unassembled WGS sequence"/>
</dbReference>
<evidence type="ECO:0000259" key="6">
    <source>
        <dbReference type="PROSITE" id="PS50975"/>
    </source>
</evidence>
<dbReference type="InterPro" id="IPR011764">
    <property type="entry name" value="Biotin_carboxylation_dom"/>
</dbReference>
<dbReference type="Gene3D" id="3.40.50.20">
    <property type="match status" value="1"/>
</dbReference>
<organism evidence="8 9">
    <name type="scientific">Timema podura</name>
    <name type="common">Walking stick</name>
    <dbReference type="NCBI Taxonomy" id="61482"/>
    <lineage>
        <taxon>Eukaryota</taxon>
        <taxon>Metazoa</taxon>
        <taxon>Ecdysozoa</taxon>
        <taxon>Arthropoda</taxon>
        <taxon>Hexapoda</taxon>
        <taxon>Insecta</taxon>
        <taxon>Pterygota</taxon>
        <taxon>Neoptera</taxon>
        <taxon>Polyneoptera</taxon>
        <taxon>Phasmatodea</taxon>
        <taxon>Timematodea</taxon>
        <taxon>Timematoidea</taxon>
        <taxon>Timematidae</taxon>
        <taxon>Timema</taxon>
    </lineage>
</organism>
<evidence type="ECO:0000256" key="4">
    <source>
        <dbReference type="ARBA" id="ARBA00023267"/>
    </source>
</evidence>
<keyword evidence="4" id="KW-0092">Biotin</keyword>
<evidence type="ECO:0000313" key="8">
    <source>
        <dbReference type="EMBL" id="CAG2066637.1"/>
    </source>
</evidence>
<keyword evidence="1" id="KW-0436">Ligase</keyword>
<sequence>YVNIVGQADEAYRLGPAPSQESYLRQDQIIKVATISGCQAVHPGYGFLSENAEFAELCQDSGLALMAAAGVPVIQGYHGNDQTDTKLRQEADKIGFPVMIKAVRGGGGKGMRIVLTPQEFEAQLQSARREASQSFGDDVMLVEKFVERPRHVEVQVFGDSHGNYVHLFERDCSVQRRHQKIIEEAPAALTLAQIGYATSNQNGTNQFAMEGIL</sequence>
<dbReference type="PANTHER" id="PTHR18866:SF33">
    <property type="entry name" value="METHYLCROTONOYL-COA CARBOXYLASE SUBUNIT ALPHA, MITOCHONDRIAL-RELATED"/>
    <property type="match status" value="1"/>
</dbReference>
<dbReference type="PROSITE" id="PS50979">
    <property type="entry name" value="BC"/>
    <property type="match status" value="1"/>
</dbReference>
<gene>
    <name evidence="8" type="ORF">TPAB3V08_LOCUS13580</name>
</gene>
<protein>
    <submittedName>
        <fullName evidence="8">Uncharacterized protein</fullName>
    </submittedName>
</protein>
<dbReference type="InterPro" id="IPR050856">
    <property type="entry name" value="Biotin_carboxylase_complex"/>
</dbReference>
<evidence type="ECO:0000259" key="7">
    <source>
        <dbReference type="PROSITE" id="PS50979"/>
    </source>
</evidence>
<comment type="caution">
    <text evidence="8">The sequence shown here is derived from an EMBL/GenBank/DDBJ whole genome shotgun (WGS) entry which is preliminary data.</text>
</comment>
<evidence type="ECO:0000256" key="5">
    <source>
        <dbReference type="PROSITE-ProRule" id="PRU00409"/>
    </source>
</evidence>
<accession>A0ABN7PKH4</accession>
<dbReference type="EMBL" id="CAJPIN010056936">
    <property type="protein sequence ID" value="CAG2066637.1"/>
    <property type="molecule type" value="Genomic_DNA"/>
</dbReference>
<dbReference type="Pfam" id="PF02786">
    <property type="entry name" value="CPSase_L_D2"/>
    <property type="match status" value="1"/>
</dbReference>
<feature type="domain" description="ATP-grasp" evidence="6">
    <location>
        <begin position="63"/>
        <end position="159"/>
    </location>
</feature>
<dbReference type="Gene3D" id="3.30.1490.20">
    <property type="entry name" value="ATP-grasp fold, A domain"/>
    <property type="match status" value="1"/>
</dbReference>
<dbReference type="PROSITE" id="PS50975">
    <property type="entry name" value="ATP_GRASP"/>
    <property type="match status" value="1"/>
</dbReference>
<feature type="non-terminal residue" evidence="8">
    <location>
        <position position="1"/>
    </location>
</feature>
<keyword evidence="2 5" id="KW-0547">Nucleotide-binding</keyword>
<feature type="non-terminal residue" evidence="8">
    <location>
        <position position="213"/>
    </location>
</feature>
<dbReference type="InterPro" id="IPR013815">
    <property type="entry name" value="ATP_grasp_subdomain_1"/>
</dbReference>
<dbReference type="PANTHER" id="PTHR18866">
    <property type="entry name" value="CARBOXYLASE:PYRUVATE/ACETYL-COA/PROPIONYL-COA CARBOXYLASE"/>
    <property type="match status" value="1"/>
</dbReference>
<keyword evidence="9" id="KW-1185">Reference proteome</keyword>
<dbReference type="SUPFAM" id="SSF56059">
    <property type="entry name" value="Glutathione synthetase ATP-binding domain-like"/>
    <property type="match status" value="1"/>
</dbReference>
<reference evidence="8" key="1">
    <citation type="submission" date="2021-03" db="EMBL/GenBank/DDBJ databases">
        <authorList>
            <person name="Tran Van P."/>
        </authorList>
    </citation>
    <scope>NUCLEOTIDE SEQUENCE</scope>
</reference>
<evidence type="ECO:0000256" key="3">
    <source>
        <dbReference type="ARBA" id="ARBA00022840"/>
    </source>
</evidence>
<dbReference type="InterPro" id="IPR005479">
    <property type="entry name" value="CPAse_ATP-bd"/>
</dbReference>
<name>A0ABN7PKH4_TIMPD</name>